<dbReference type="Proteomes" id="UP000525078">
    <property type="component" value="Unassembled WGS sequence"/>
</dbReference>
<dbReference type="PANTHER" id="PTHR14738">
    <property type="entry name" value="ZINC FINGER CCCH DOMAIN-CONTAINING PROTEIN 14"/>
    <property type="match status" value="1"/>
</dbReference>
<organism evidence="11 12">
    <name type="scientific">Cannabis sativa</name>
    <name type="common">Hemp</name>
    <name type="synonym">Marijuana</name>
    <dbReference type="NCBI Taxonomy" id="3483"/>
    <lineage>
        <taxon>Eukaryota</taxon>
        <taxon>Viridiplantae</taxon>
        <taxon>Streptophyta</taxon>
        <taxon>Embryophyta</taxon>
        <taxon>Tracheophyta</taxon>
        <taxon>Spermatophyta</taxon>
        <taxon>Magnoliopsida</taxon>
        <taxon>eudicotyledons</taxon>
        <taxon>Gunneridae</taxon>
        <taxon>Pentapetalae</taxon>
        <taxon>rosids</taxon>
        <taxon>fabids</taxon>
        <taxon>Rosales</taxon>
        <taxon>Cannabaceae</taxon>
        <taxon>Cannabis</taxon>
    </lineage>
</organism>
<dbReference type="Gene3D" id="1.20.1390.10">
    <property type="entry name" value="PWI domain"/>
    <property type="match status" value="1"/>
</dbReference>
<evidence type="ECO:0000256" key="9">
    <source>
        <dbReference type="SAM" id="MobiDB-lite"/>
    </source>
</evidence>
<dbReference type="GO" id="GO:0043488">
    <property type="term" value="P:regulation of mRNA stability"/>
    <property type="evidence" value="ECO:0007669"/>
    <property type="project" value="InterPro"/>
</dbReference>
<comment type="subcellular location">
    <subcellularLocation>
        <location evidence="1">Nucleus</location>
    </subcellularLocation>
</comment>
<dbReference type="SMART" id="SM00360">
    <property type="entry name" value="RRM"/>
    <property type="match status" value="1"/>
</dbReference>
<dbReference type="Pfam" id="PF01480">
    <property type="entry name" value="PWI"/>
    <property type="match status" value="1"/>
</dbReference>
<name>A0A7J6DY01_CANSA</name>
<dbReference type="AlphaFoldDB" id="A0A7J6DY01"/>
<evidence type="ECO:0000256" key="8">
    <source>
        <dbReference type="PROSITE-ProRule" id="PRU00176"/>
    </source>
</evidence>
<evidence type="ECO:0000256" key="3">
    <source>
        <dbReference type="ARBA" id="ARBA00022723"/>
    </source>
</evidence>
<protein>
    <recommendedName>
        <fullName evidence="10">RRM domain-containing protein</fullName>
    </recommendedName>
</protein>
<sequence>MRDSAMGTGKKKKKTTKNPNTTLFGMEIYFTNPISFKLRRKSSLISNLKSSISTTLLEFYAEFADEILAEYITVMICNGKDQFQARDDLEPFLGNRSAEFVSWLWDHLLNCHRKCEDDIHLRVSKDVYFTSPERSDRERDSRSSRKLRKISRHEMISREIEEDEKINGVSANTNEGVVYVKKPEQVLDHNQPVPISIIYPQSSGSDRPFSKQPGFCNDLGRSTTVGTAIPYSMHFEIPRVSVWDRLGRPCDDVPAKDKSIDQDAVGHHDQDEDVHNQRASIASRLSYRASSIDGRSESYNCLDESENPEDGVMRTSEPHTLDDIRQKRLFSEYSSGPSFGSVPSKDKSQIEPKVEEISVEFKKSNVVSKDSTITPIVVSKMLGVKRKLNQIEMEMAKLRLKQAELGLDGKISQLSNHSDLKHPVEDIDSRTIFVTNVHFAATKEALSSYFAKCGAIDNVIISIDPVTAKPKGSAYITFASKESVDKAVALGGTTFLSRTIQVLRMTDTTLGPIHPGKSSKVSTLLPNGNSVTVPVQVPTKPYYSSHHLQWRRENNT</sequence>
<dbReference type="SUPFAM" id="SSF54928">
    <property type="entry name" value="RNA-binding domain, RBD"/>
    <property type="match status" value="1"/>
</dbReference>
<keyword evidence="4" id="KW-0677">Repeat</keyword>
<dbReference type="InterPro" id="IPR002483">
    <property type="entry name" value="PWI_dom"/>
</dbReference>
<dbReference type="GO" id="GO:0008143">
    <property type="term" value="F:poly(A) binding"/>
    <property type="evidence" value="ECO:0007669"/>
    <property type="project" value="InterPro"/>
</dbReference>
<dbReference type="Pfam" id="PF00076">
    <property type="entry name" value="RRM_1"/>
    <property type="match status" value="1"/>
</dbReference>
<dbReference type="InterPro" id="IPR040366">
    <property type="entry name" value="Nab2/ZC3H14"/>
</dbReference>
<dbReference type="InterPro" id="IPR035979">
    <property type="entry name" value="RBD_domain_sf"/>
</dbReference>
<comment type="caution">
    <text evidence="11">The sequence shown here is derived from an EMBL/GenBank/DDBJ whole genome shotgun (WGS) entry which is preliminary data.</text>
</comment>
<feature type="region of interest" description="Disordered" evidence="9">
    <location>
        <begin position="297"/>
        <end position="316"/>
    </location>
</feature>
<keyword evidence="5" id="KW-0863">Zinc-finger</keyword>
<keyword evidence="7" id="KW-0539">Nucleus</keyword>
<dbReference type="Gene3D" id="3.30.70.330">
    <property type="match status" value="1"/>
</dbReference>
<evidence type="ECO:0000256" key="5">
    <source>
        <dbReference type="ARBA" id="ARBA00022771"/>
    </source>
</evidence>
<evidence type="ECO:0000313" key="11">
    <source>
        <dbReference type="EMBL" id="KAF4350946.1"/>
    </source>
</evidence>
<dbReference type="GO" id="GO:0005634">
    <property type="term" value="C:nucleus"/>
    <property type="evidence" value="ECO:0007669"/>
    <property type="project" value="UniProtKB-SubCell"/>
</dbReference>
<dbReference type="GO" id="GO:0005737">
    <property type="term" value="C:cytoplasm"/>
    <property type="evidence" value="ECO:0007669"/>
    <property type="project" value="TreeGrafter"/>
</dbReference>
<dbReference type="PANTHER" id="PTHR14738:SF29">
    <property type="entry name" value="ZINC FINGER CCCH DOMAIN-CONTAINING PROTEIN 14"/>
    <property type="match status" value="1"/>
</dbReference>
<evidence type="ECO:0000259" key="10">
    <source>
        <dbReference type="PROSITE" id="PS50102"/>
    </source>
</evidence>
<dbReference type="InterPro" id="IPR000504">
    <property type="entry name" value="RRM_dom"/>
</dbReference>
<evidence type="ECO:0000256" key="7">
    <source>
        <dbReference type="ARBA" id="ARBA00023242"/>
    </source>
</evidence>
<keyword evidence="3" id="KW-0479">Metal-binding</keyword>
<evidence type="ECO:0000256" key="4">
    <source>
        <dbReference type="ARBA" id="ARBA00022737"/>
    </source>
</evidence>
<evidence type="ECO:0000313" key="12">
    <source>
        <dbReference type="Proteomes" id="UP000525078"/>
    </source>
</evidence>
<dbReference type="PROSITE" id="PS50102">
    <property type="entry name" value="RRM"/>
    <property type="match status" value="1"/>
</dbReference>
<evidence type="ECO:0000256" key="6">
    <source>
        <dbReference type="ARBA" id="ARBA00022833"/>
    </source>
</evidence>
<evidence type="ECO:0000256" key="1">
    <source>
        <dbReference type="ARBA" id="ARBA00004123"/>
    </source>
</evidence>
<dbReference type="EMBL" id="JAATIP010000351">
    <property type="protein sequence ID" value="KAF4350946.1"/>
    <property type="molecule type" value="Genomic_DNA"/>
</dbReference>
<gene>
    <name evidence="11" type="ORF">F8388_021653</name>
</gene>
<dbReference type="GO" id="GO:0008270">
    <property type="term" value="F:zinc ion binding"/>
    <property type="evidence" value="ECO:0007669"/>
    <property type="project" value="UniProtKB-KW"/>
</dbReference>
<reference evidence="11 12" key="1">
    <citation type="journal article" date="2020" name="bioRxiv">
        <title>Sequence and annotation of 42 cannabis genomes reveals extensive copy number variation in cannabinoid synthesis and pathogen resistance genes.</title>
        <authorList>
            <person name="Mckernan K.J."/>
            <person name="Helbert Y."/>
            <person name="Kane L.T."/>
            <person name="Ebling H."/>
            <person name="Zhang L."/>
            <person name="Liu B."/>
            <person name="Eaton Z."/>
            <person name="Mclaughlin S."/>
            <person name="Kingan S."/>
            <person name="Baybayan P."/>
            <person name="Concepcion G."/>
            <person name="Jordan M."/>
            <person name="Riva A."/>
            <person name="Barbazuk W."/>
            <person name="Harkins T."/>
        </authorList>
    </citation>
    <scope>NUCLEOTIDE SEQUENCE [LARGE SCALE GENOMIC DNA]</scope>
    <source>
        <strain evidence="12">cv. Jamaican Lion 4</strain>
        <tissue evidence="11">Leaf</tissue>
    </source>
</reference>
<accession>A0A7J6DY01</accession>
<keyword evidence="8" id="KW-0694">RNA-binding</keyword>
<feature type="domain" description="RRM" evidence="10">
    <location>
        <begin position="430"/>
        <end position="507"/>
    </location>
</feature>
<comment type="similarity">
    <text evidence="2">Belongs to the ZC3H14 family.</text>
</comment>
<dbReference type="InterPro" id="IPR012677">
    <property type="entry name" value="Nucleotide-bd_a/b_plait_sf"/>
</dbReference>
<proteinExistence type="inferred from homology"/>
<evidence type="ECO:0000256" key="2">
    <source>
        <dbReference type="ARBA" id="ARBA00008423"/>
    </source>
</evidence>
<keyword evidence="6" id="KW-0862">Zinc</keyword>